<dbReference type="RefSeq" id="WP_143527456.1">
    <property type="nucleotide sequence ID" value="NZ_AP019791.1"/>
</dbReference>
<dbReference type="Proteomes" id="UP000318065">
    <property type="component" value="Chromosome"/>
</dbReference>
<dbReference type="CDD" id="cd21807">
    <property type="entry name" value="ABC-2_lan_permease_MutE_EpiE-like"/>
    <property type="match status" value="1"/>
</dbReference>
<feature type="transmembrane region" description="Helical" evidence="1">
    <location>
        <begin position="168"/>
        <end position="192"/>
    </location>
</feature>
<dbReference type="EMBL" id="AP019791">
    <property type="protein sequence ID" value="BBL79454.1"/>
    <property type="molecule type" value="Genomic_DNA"/>
</dbReference>
<dbReference type="InterPro" id="IPR021205">
    <property type="entry name" value="Lanti_perm_SpaE/MutE/EpiE-like"/>
</dbReference>
<name>A0A510HHP2_9ACTN</name>
<gene>
    <name evidence="2" type="primary">spaE_1</name>
    <name evidence="2" type="ORF">RxyAA322_13080</name>
</gene>
<keyword evidence="1" id="KW-1133">Transmembrane helix</keyword>
<dbReference type="AlphaFoldDB" id="A0A510HHP2"/>
<keyword evidence="1" id="KW-0812">Transmembrane</keyword>
<protein>
    <submittedName>
        <fullName evidence="2">Multidrug ABC transporter permease</fullName>
    </submittedName>
</protein>
<feature type="transmembrane region" description="Helical" evidence="1">
    <location>
        <begin position="95"/>
        <end position="120"/>
    </location>
</feature>
<dbReference type="Pfam" id="PF12730">
    <property type="entry name" value="ABC2_membrane_4"/>
    <property type="match status" value="1"/>
</dbReference>
<feature type="transmembrane region" description="Helical" evidence="1">
    <location>
        <begin position="20"/>
        <end position="39"/>
    </location>
</feature>
<feature type="transmembrane region" description="Helical" evidence="1">
    <location>
        <begin position="51"/>
        <end position="74"/>
    </location>
</feature>
<reference evidence="2" key="1">
    <citation type="journal article" date="2019" name="Microbiol. Resour. Announc.">
        <title>Complete Genome Sequence of Rubrobacter xylanophilus Strain AA3-22, Isolated from Arima Onsen in Japan.</title>
        <authorList>
            <person name="Tomariguchi N."/>
            <person name="Miyazaki K."/>
        </authorList>
    </citation>
    <scope>NUCLEOTIDE SEQUENCE [LARGE SCALE GENOMIC DNA]</scope>
    <source>
        <strain evidence="2">AA3-22</strain>
    </source>
</reference>
<feature type="transmembrane region" description="Helical" evidence="1">
    <location>
        <begin position="223"/>
        <end position="247"/>
    </location>
</feature>
<organism evidence="2 3">
    <name type="scientific">Rubrobacter xylanophilus</name>
    <dbReference type="NCBI Taxonomy" id="49319"/>
    <lineage>
        <taxon>Bacteria</taxon>
        <taxon>Bacillati</taxon>
        <taxon>Actinomycetota</taxon>
        <taxon>Rubrobacteria</taxon>
        <taxon>Rubrobacterales</taxon>
        <taxon>Rubrobacteraceae</taxon>
        <taxon>Rubrobacter</taxon>
    </lineage>
</organism>
<evidence type="ECO:0000256" key="1">
    <source>
        <dbReference type="SAM" id="Phobius"/>
    </source>
</evidence>
<dbReference type="OrthoDB" id="9781996at2"/>
<accession>A0A510HHP2</accession>
<keyword evidence="3" id="KW-1185">Reference proteome</keyword>
<sequence>MGGILLSESLKYRRTSIPKLVLLAPAGLVACLTWYLLAGGHPMTWDALFRLVFQLWTLLSVPAGAALLAGLAAAHEAQAGNWYGLRVRPVSPAALYGGKLTILALATLASSLLLSVFTAISGMGIGLPEAPWSALLVAGLLSWLAALPLQALHLWVATAWGLGASVALGVPGLLAAALIGGTGLGSGVWWVVPWSWPARMALPVLGFFEGTITRLPAGFSPGVYVAVVCGMALALALFLAATSILWFGRREVI</sequence>
<keyword evidence="1" id="KW-0472">Membrane</keyword>
<evidence type="ECO:0000313" key="2">
    <source>
        <dbReference type="EMBL" id="BBL79454.1"/>
    </source>
</evidence>
<feature type="transmembrane region" description="Helical" evidence="1">
    <location>
        <begin position="132"/>
        <end position="156"/>
    </location>
</feature>
<evidence type="ECO:0000313" key="3">
    <source>
        <dbReference type="Proteomes" id="UP000318065"/>
    </source>
</evidence>
<proteinExistence type="predicted"/>